<dbReference type="InterPro" id="IPR001537">
    <property type="entry name" value="SpoU_MeTrfase"/>
</dbReference>
<dbReference type="Gene3D" id="3.40.1280.10">
    <property type="match status" value="1"/>
</dbReference>
<dbReference type="GO" id="GO:0006396">
    <property type="term" value="P:RNA processing"/>
    <property type="evidence" value="ECO:0007669"/>
    <property type="project" value="InterPro"/>
</dbReference>
<dbReference type="GO" id="GO:0008173">
    <property type="term" value="F:RNA methyltransferase activity"/>
    <property type="evidence" value="ECO:0007669"/>
    <property type="project" value="InterPro"/>
</dbReference>
<accession>A0A942E463</accession>
<evidence type="ECO:0000256" key="1">
    <source>
        <dbReference type="ARBA" id="ARBA00022603"/>
    </source>
</evidence>
<dbReference type="InterPro" id="IPR051259">
    <property type="entry name" value="rRNA_Methyltransferase"/>
</dbReference>
<keyword evidence="2" id="KW-0808">Transferase</keyword>
<evidence type="ECO:0000259" key="3">
    <source>
        <dbReference type="Pfam" id="PF00588"/>
    </source>
</evidence>
<evidence type="ECO:0000313" key="4">
    <source>
        <dbReference type="EMBL" id="MBS3650828.1"/>
    </source>
</evidence>
<keyword evidence="5" id="KW-1185">Reference proteome</keyword>
<dbReference type="Pfam" id="PF00588">
    <property type="entry name" value="SpoU_methylase"/>
    <property type="match status" value="1"/>
</dbReference>
<dbReference type="PANTHER" id="PTHR43191:SF12">
    <property type="entry name" value="RRNA METHYLASE"/>
    <property type="match status" value="1"/>
</dbReference>
<reference evidence="4" key="1">
    <citation type="submission" date="2021-04" db="EMBL/GenBank/DDBJ databases">
        <title>Pseudaminobacter soli sp. nov., isolated from paddy soil contaminated by heavy metals.</title>
        <authorList>
            <person name="Zhang K."/>
        </authorList>
    </citation>
    <scope>NUCLEOTIDE SEQUENCE</scope>
    <source>
        <strain evidence="4">19-2017</strain>
    </source>
</reference>
<protein>
    <submittedName>
        <fullName evidence="4">RNA methyltransferase</fullName>
    </submittedName>
</protein>
<dbReference type="InterPro" id="IPR029064">
    <property type="entry name" value="Ribosomal_eL30-like_sf"/>
</dbReference>
<name>A0A942E463_9HYPH</name>
<dbReference type="InterPro" id="IPR029026">
    <property type="entry name" value="tRNA_m1G_MTases_N"/>
</dbReference>
<dbReference type="EMBL" id="JAGWCR010000011">
    <property type="protein sequence ID" value="MBS3650828.1"/>
    <property type="molecule type" value="Genomic_DNA"/>
</dbReference>
<dbReference type="AlphaFoldDB" id="A0A942E463"/>
<keyword evidence="1 4" id="KW-0489">Methyltransferase</keyword>
<gene>
    <name evidence="4" type="ORF">KEU06_19645</name>
</gene>
<sequence>MDLIRIDDPEDPRIAGYRNIRERDLVGRQGLFISEGKVVLDVLLSAEAFQPRSLLILENRVAGLAETLAHVPDDVPVYVAAGPVLDAIAGFHMHRGILALGQRRAPLTAAELLASLPDRALVLVLSGISNHDNVGSIFRNAAAFGADAVFLDSECCDPLYRKSIRVSVGGVLKVPFARFDRDEEFLLALKEHGFRGLALSPHGAHDIRTLKRPDRAALFLGTEGEGLPPALLAAMDTIRIPIAAGFDSLNVAAASAIALHRLSEAVTSA</sequence>
<dbReference type="CDD" id="cd18095">
    <property type="entry name" value="SpoU-like_rRNA-MTase"/>
    <property type="match status" value="1"/>
</dbReference>
<comment type="caution">
    <text evidence="4">The sequence shown here is derived from an EMBL/GenBank/DDBJ whole genome shotgun (WGS) entry which is preliminary data.</text>
</comment>
<dbReference type="InterPro" id="IPR029028">
    <property type="entry name" value="Alpha/beta_knot_MTases"/>
</dbReference>
<organism evidence="4 5">
    <name type="scientific">Pseudaminobacter soli</name>
    <name type="common">ex Zhang et al. 2022</name>
    <dbReference type="NCBI Taxonomy" id="2831468"/>
    <lineage>
        <taxon>Bacteria</taxon>
        <taxon>Pseudomonadati</taxon>
        <taxon>Pseudomonadota</taxon>
        <taxon>Alphaproteobacteria</taxon>
        <taxon>Hyphomicrobiales</taxon>
        <taxon>Phyllobacteriaceae</taxon>
        <taxon>Pseudaminobacter</taxon>
    </lineage>
</organism>
<dbReference type="GO" id="GO:0003723">
    <property type="term" value="F:RNA binding"/>
    <property type="evidence" value="ECO:0007669"/>
    <property type="project" value="InterPro"/>
</dbReference>
<proteinExistence type="predicted"/>
<evidence type="ECO:0000256" key="2">
    <source>
        <dbReference type="ARBA" id="ARBA00022679"/>
    </source>
</evidence>
<dbReference type="RefSeq" id="WP_188256390.1">
    <property type="nucleotide sequence ID" value="NZ_JABVCF010000011.1"/>
</dbReference>
<dbReference type="Proteomes" id="UP000680348">
    <property type="component" value="Unassembled WGS sequence"/>
</dbReference>
<feature type="domain" description="tRNA/rRNA methyltransferase SpoU type" evidence="3">
    <location>
        <begin position="121"/>
        <end position="260"/>
    </location>
</feature>
<evidence type="ECO:0000313" key="5">
    <source>
        <dbReference type="Proteomes" id="UP000680348"/>
    </source>
</evidence>
<dbReference type="SUPFAM" id="SSF55315">
    <property type="entry name" value="L30e-like"/>
    <property type="match status" value="1"/>
</dbReference>
<dbReference type="GO" id="GO:0032259">
    <property type="term" value="P:methylation"/>
    <property type="evidence" value="ECO:0007669"/>
    <property type="project" value="UniProtKB-KW"/>
</dbReference>
<dbReference type="SUPFAM" id="SSF75217">
    <property type="entry name" value="alpha/beta knot"/>
    <property type="match status" value="1"/>
</dbReference>
<dbReference type="PANTHER" id="PTHR43191">
    <property type="entry name" value="RRNA METHYLTRANSFERASE 3"/>
    <property type="match status" value="1"/>
</dbReference>